<evidence type="ECO:0000256" key="6">
    <source>
        <dbReference type="SAM" id="MobiDB-lite"/>
    </source>
</evidence>
<dbReference type="SMART" id="SM01381">
    <property type="entry name" value="7TM_GPCR_Srsx"/>
    <property type="match status" value="1"/>
</dbReference>
<keyword evidence="3 7" id="KW-0812">Transmembrane</keyword>
<evidence type="ECO:0000256" key="4">
    <source>
        <dbReference type="ARBA" id="ARBA00022989"/>
    </source>
</evidence>
<gene>
    <name evidence="9" type="ORF">HERILL_LOCUS10494</name>
</gene>
<keyword evidence="10" id="KW-1185">Reference proteome</keyword>
<feature type="domain" description="G-protein coupled receptors family 1 profile" evidence="8">
    <location>
        <begin position="28"/>
        <end position="446"/>
    </location>
</feature>
<evidence type="ECO:0000256" key="1">
    <source>
        <dbReference type="ARBA" id="ARBA00004370"/>
    </source>
</evidence>
<dbReference type="GO" id="GO:0016020">
    <property type="term" value="C:membrane"/>
    <property type="evidence" value="ECO:0007669"/>
    <property type="project" value="UniProtKB-SubCell"/>
</dbReference>
<dbReference type="SUPFAM" id="SSF81321">
    <property type="entry name" value="Family A G protein-coupled receptor-like"/>
    <property type="match status" value="2"/>
</dbReference>
<dbReference type="PROSITE" id="PS50262">
    <property type="entry name" value="G_PROTEIN_RECEP_F1_2"/>
    <property type="match status" value="1"/>
</dbReference>
<dbReference type="Proteomes" id="UP000594454">
    <property type="component" value="Chromosome 4"/>
</dbReference>
<keyword evidence="4 7" id="KW-1133">Transmembrane helix</keyword>
<dbReference type="OMA" id="KYHCEIY"/>
<accession>A0A7R8YWD9</accession>
<feature type="region of interest" description="Disordered" evidence="6">
    <location>
        <begin position="524"/>
        <end position="583"/>
    </location>
</feature>
<comment type="subcellular location">
    <subcellularLocation>
        <location evidence="1">Membrane</location>
    </subcellularLocation>
</comment>
<evidence type="ECO:0000256" key="2">
    <source>
        <dbReference type="ARBA" id="ARBA00010663"/>
    </source>
</evidence>
<organism evidence="9 10">
    <name type="scientific">Hermetia illucens</name>
    <name type="common">Black soldier fly</name>
    <dbReference type="NCBI Taxonomy" id="343691"/>
    <lineage>
        <taxon>Eukaryota</taxon>
        <taxon>Metazoa</taxon>
        <taxon>Ecdysozoa</taxon>
        <taxon>Arthropoda</taxon>
        <taxon>Hexapoda</taxon>
        <taxon>Insecta</taxon>
        <taxon>Pterygota</taxon>
        <taxon>Neoptera</taxon>
        <taxon>Endopterygota</taxon>
        <taxon>Diptera</taxon>
        <taxon>Brachycera</taxon>
        <taxon>Stratiomyomorpha</taxon>
        <taxon>Stratiomyidae</taxon>
        <taxon>Hermetiinae</taxon>
        <taxon>Hermetia</taxon>
    </lineage>
</organism>
<comment type="similarity">
    <text evidence="2">Belongs to the G-protein coupled receptor 1 family.</text>
</comment>
<sequence length="624" mass="70117">MNKETLISFRYCFQAILVPCAVFIGVLGNSISVLVLTRKRMRSSTNIYLTALAIADIIYLMMVFSLSFQHYKNIHHPKYELYWRTYGLQCWFCDAASYTSIYITVSFTIERYIAVCHPIRGQVICTESKAKKVISVVVIMCLLCTCTTPFEYLLNYTPEYVDIKTYEPCTPPGSNSSTGAPIPVPNCTLPWMTTKLAVEERHIETSQITDFPLNTTQILPEQLPANSNVNFNKTFKKASGYDYKDDSREDPTVQFYKGGDAINSTNTKGIILPLHSSGRLNITESSWLIPSSSPSILNAPESCLCLYYLEAKNSPLGENGTYILIFMWTTSVMFTFIPLILLITFNSFLVMSVRESNRTRNKMTHTSSRKIKTKIASVSQENKITITLIAVVILFIICQTPTAVYIVINTSLPQDLPEETKNVHRAMGNIFNFLITINAASNFFLYCALSEKYRQTVKELFTGRKHMRQATLKSIYLSRTGTVNESMYGSHSGSQRSKRQPIGTNRSSITADADIIAKLGYEDSRRVSRQSSTRSDRSVGRQYQGRNSFHNEPIPEHGVSEPSTSALVRQHSGDSLAHGNNEGIPAINRQLRSSGSTSSLTRSQSLILEPKIRHSPGCKKYNNL</sequence>
<feature type="transmembrane region" description="Helical" evidence="7">
    <location>
        <begin position="322"/>
        <end position="353"/>
    </location>
</feature>
<dbReference type="CDD" id="cd14978">
    <property type="entry name" value="7tmA_FMRFamide_R-like"/>
    <property type="match status" value="1"/>
</dbReference>
<dbReference type="GO" id="GO:0008528">
    <property type="term" value="F:G protein-coupled peptide receptor activity"/>
    <property type="evidence" value="ECO:0007669"/>
    <property type="project" value="InterPro"/>
</dbReference>
<dbReference type="PRINTS" id="PR00237">
    <property type="entry name" value="GPCRRHODOPSN"/>
</dbReference>
<dbReference type="InParanoid" id="A0A7R8YWD9"/>
<protein>
    <recommendedName>
        <fullName evidence="8">G-protein coupled receptors family 1 profile domain-containing protein</fullName>
    </recommendedName>
</protein>
<evidence type="ECO:0000256" key="7">
    <source>
        <dbReference type="SAM" id="Phobius"/>
    </source>
</evidence>
<dbReference type="Pfam" id="PF00001">
    <property type="entry name" value="7tm_1"/>
    <property type="match status" value="1"/>
</dbReference>
<feature type="transmembrane region" description="Helical" evidence="7">
    <location>
        <begin position="12"/>
        <end position="35"/>
    </location>
</feature>
<evidence type="ECO:0000313" key="10">
    <source>
        <dbReference type="Proteomes" id="UP000594454"/>
    </source>
</evidence>
<evidence type="ECO:0000256" key="5">
    <source>
        <dbReference type="ARBA" id="ARBA00023136"/>
    </source>
</evidence>
<feature type="region of interest" description="Disordered" evidence="6">
    <location>
        <begin position="486"/>
        <end position="507"/>
    </location>
</feature>
<dbReference type="Gene3D" id="1.20.1070.10">
    <property type="entry name" value="Rhodopsin 7-helix transmembrane proteins"/>
    <property type="match status" value="2"/>
</dbReference>
<dbReference type="Pfam" id="PF10324">
    <property type="entry name" value="7TM_GPCR_Srw"/>
    <property type="match status" value="1"/>
</dbReference>
<dbReference type="OrthoDB" id="10011262at2759"/>
<dbReference type="PANTHER" id="PTHR46641">
    <property type="entry name" value="FMRFAMIDE RECEPTOR-RELATED"/>
    <property type="match status" value="1"/>
</dbReference>
<evidence type="ECO:0000256" key="3">
    <source>
        <dbReference type="ARBA" id="ARBA00022692"/>
    </source>
</evidence>
<feature type="transmembrane region" description="Helical" evidence="7">
    <location>
        <begin position="384"/>
        <end position="408"/>
    </location>
</feature>
<dbReference type="EMBL" id="LR899012">
    <property type="protein sequence ID" value="CAD7087813.1"/>
    <property type="molecule type" value="Genomic_DNA"/>
</dbReference>
<reference evidence="9 10" key="1">
    <citation type="submission" date="2020-11" db="EMBL/GenBank/DDBJ databases">
        <authorList>
            <person name="Wallbank WR R."/>
            <person name="Pardo Diaz C."/>
            <person name="Kozak K."/>
            <person name="Martin S."/>
            <person name="Jiggins C."/>
            <person name="Moest M."/>
            <person name="Warren A I."/>
            <person name="Generalovic N T."/>
            <person name="Byers J.R.P. K."/>
            <person name="Montejo-Kovacevich G."/>
            <person name="Yen C E."/>
        </authorList>
    </citation>
    <scope>NUCLEOTIDE SEQUENCE [LARGE SCALE GENOMIC DNA]</scope>
</reference>
<proteinExistence type="inferred from homology"/>
<evidence type="ECO:0000313" key="9">
    <source>
        <dbReference type="EMBL" id="CAD7087813.1"/>
    </source>
</evidence>
<dbReference type="InterPro" id="IPR000276">
    <property type="entry name" value="GPCR_Rhodpsn"/>
</dbReference>
<feature type="transmembrane region" description="Helical" evidence="7">
    <location>
        <begin position="428"/>
        <end position="449"/>
    </location>
</feature>
<dbReference type="InterPro" id="IPR017452">
    <property type="entry name" value="GPCR_Rhodpsn_7TM"/>
</dbReference>
<evidence type="ECO:0000259" key="8">
    <source>
        <dbReference type="PROSITE" id="PS50262"/>
    </source>
</evidence>
<dbReference type="FunCoup" id="A0A7R8YWD9">
    <property type="interactions" value="44"/>
</dbReference>
<dbReference type="InterPro" id="IPR052954">
    <property type="entry name" value="GPCR-Ligand_Int"/>
</dbReference>
<keyword evidence="5 7" id="KW-0472">Membrane</keyword>
<feature type="compositionally biased region" description="Polar residues" evidence="6">
    <location>
        <begin position="486"/>
        <end position="495"/>
    </location>
</feature>
<dbReference type="InterPro" id="IPR019427">
    <property type="entry name" value="7TM_GPCR_serpentine_rcpt_Srw"/>
</dbReference>
<dbReference type="AlphaFoldDB" id="A0A7R8YWD9"/>
<dbReference type="PANTHER" id="PTHR46641:SF22">
    <property type="entry name" value="PROCTOLIN RECEPTOR, ISOFORM A"/>
    <property type="match status" value="1"/>
</dbReference>
<name>A0A7R8YWD9_HERIL</name>
<feature type="transmembrane region" description="Helical" evidence="7">
    <location>
        <begin position="47"/>
        <end position="68"/>
    </location>
</feature>